<evidence type="ECO:0000313" key="3">
    <source>
        <dbReference type="Proteomes" id="UP000652176"/>
    </source>
</evidence>
<proteinExistence type="predicted"/>
<reference evidence="2 3" key="1">
    <citation type="submission" date="2020-09" db="EMBL/GenBank/DDBJ databases">
        <title>Methylomonas albis sp. nov. and Methylomonas fluvii sp. nov.: Two cold-adapted methanotrophs from the River Elbe and an amended description of Methylovulum psychrotolerans strain Eb1.</title>
        <authorList>
            <person name="Bussmann I.K."/>
            <person name="Klings K.-W."/>
            <person name="Warnstedt J."/>
            <person name="Hoppert M."/>
            <person name="Saborowski A."/>
            <person name="Horn F."/>
            <person name="Liebner S."/>
        </authorList>
    </citation>
    <scope>NUCLEOTIDE SEQUENCE [LARGE SCALE GENOMIC DNA]</scope>
    <source>
        <strain evidence="2 3">EbA</strain>
    </source>
</reference>
<dbReference type="NCBIfam" id="TIGR03747">
    <property type="entry name" value="conj_TIGR03747"/>
    <property type="match status" value="1"/>
</dbReference>
<feature type="transmembrane region" description="Helical" evidence="1">
    <location>
        <begin position="158"/>
        <end position="178"/>
    </location>
</feature>
<organism evidence="2 3">
    <name type="scientific">Methylomonas albis</name>
    <dbReference type="NCBI Taxonomy" id="1854563"/>
    <lineage>
        <taxon>Bacteria</taxon>
        <taxon>Pseudomonadati</taxon>
        <taxon>Pseudomonadota</taxon>
        <taxon>Gammaproteobacteria</taxon>
        <taxon>Methylococcales</taxon>
        <taxon>Methylococcaceae</taxon>
        <taxon>Methylomonas</taxon>
    </lineage>
</organism>
<gene>
    <name evidence="2" type="ORF">IE877_15885</name>
</gene>
<keyword evidence="1" id="KW-0812">Transmembrane</keyword>
<feature type="transmembrane region" description="Helical" evidence="1">
    <location>
        <begin position="30"/>
        <end position="54"/>
    </location>
</feature>
<accession>A0ABR9D3G6</accession>
<feature type="transmembrane region" description="Helical" evidence="1">
    <location>
        <begin position="198"/>
        <end position="216"/>
    </location>
</feature>
<comment type="caution">
    <text evidence="2">The sequence shown here is derived from an EMBL/GenBank/DDBJ whole genome shotgun (WGS) entry which is preliminary data.</text>
</comment>
<dbReference type="RefSeq" id="WP_192375627.1">
    <property type="nucleotide sequence ID" value="NZ_CAJHIV010000001.1"/>
</dbReference>
<sequence length="248" mass="28107">MATQTLQRHSAQQAAEQGILVKLLTKLLQALIFLIMTLGFSIATEWIGMATGFWDEPGTRHSQAMLEQELSVLNTDFRRSVIVEQPSRFARRFADNFYDLSFRKTGIESLIIALAKPTPGVDDGSFRNRSRRYYQLAQDYILAAMLITQVFAARLAVLILALPAFILLGLMGLIDGLVQRDIRRWSGGRESSFVYHWAKKLLYPALILPWILYLAIPSSLHPNLIVLPFAILFALSVRVMASMFKKYL</sequence>
<evidence type="ECO:0000313" key="2">
    <source>
        <dbReference type="EMBL" id="MBD9357341.1"/>
    </source>
</evidence>
<evidence type="ECO:0000256" key="1">
    <source>
        <dbReference type="SAM" id="Phobius"/>
    </source>
</evidence>
<dbReference type="Pfam" id="PF14348">
    <property type="entry name" value="DtrJ-like"/>
    <property type="match status" value="1"/>
</dbReference>
<dbReference type="EMBL" id="JACXSS010000001">
    <property type="protein sequence ID" value="MBD9357341.1"/>
    <property type="molecule type" value="Genomic_DNA"/>
</dbReference>
<protein>
    <submittedName>
        <fullName evidence="2">TIGR03747 family integrating conjugative element membrane protein</fullName>
    </submittedName>
</protein>
<dbReference type="InterPro" id="IPR022266">
    <property type="entry name" value="DtrJ-like"/>
</dbReference>
<dbReference type="Proteomes" id="UP000652176">
    <property type="component" value="Unassembled WGS sequence"/>
</dbReference>
<name>A0ABR9D3G6_9GAMM</name>
<keyword evidence="3" id="KW-1185">Reference proteome</keyword>
<keyword evidence="1" id="KW-0472">Membrane</keyword>
<keyword evidence="1" id="KW-1133">Transmembrane helix</keyword>
<feature type="transmembrane region" description="Helical" evidence="1">
    <location>
        <begin position="222"/>
        <end position="241"/>
    </location>
</feature>